<dbReference type="OrthoDB" id="432281at2759"/>
<proteinExistence type="predicted"/>
<feature type="non-terminal residue" evidence="3">
    <location>
        <position position="1"/>
    </location>
</feature>
<gene>
    <name evidence="3" type="primary">LOC126911583</name>
</gene>
<keyword evidence="2" id="KW-1185">Reference proteome</keyword>
<dbReference type="AlphaFoldDB" id="A0A9R0EY24"/>
<dbReference type="Pfam" id="PF05186">
    <property type="entry name" value="Dpy-30"/>
    <property type="match status" value="1"/>
</dbReference>
<protein>
    <submittedName>
        <fullName evidence="3">Uncharacterized protein LOC126911583</fullName>
    </submittedName>
</protein>
<reference evidence="3" key="1">
    <citation type="submission" date="2025-08" db="UniProtKB">
        <authorList>
            <consortium name="RefSeq"/>
        </authorList>
    </citation>
    <scope>IDENTIFICATION</scope>
    <source>
        <tissue evidence="3">Whole larval tissue</tissue>
    </source>
</reference>
<keyword evidence="1" id="KW-0175">Coiled coil</keyword>
<sequence>NFISFKYRTVKMLEPSQDLEFFSDIAKQVKEFYETVVIFLTNKNYSDLIFNALCSIRTALREEDKKRLIDTVVDVHLQWLYAVNEIENYKKGLSESIPREEVFQSINFTIDAMAHRLKYFKRYMEKYREQLSNEHQVHLSADLEIVEEMNKEVTEALLEKLKRFKSYDCFDEYKVHIHEAIDDLLNWLDKNFDGFVIKLSKYITVHVPTLKGDLTKTLQQIVDEFNTDSGNPVVQDVIEELKKKGREIGFMIRGTAGHSLELTKVYDKILDLEDRIERLASEPTSAAVMALKHKKDYLEQRVASLEKMKTTLKSVQNLTDVKLQGDFGEDDEVCSCEDFYHLKVFNHLLPMETRERLVTELCYLWDKAVFGEKSDHSIISILSAAEVKEEFTDEKGTFYIDEHSRRIYKSPDDGTLLQPNERGELVPLSDDESHIYYYDECGRYFVDPKTRERIYKAHATASEYMMDSTGLLIKIKEERDGIIYHYDSWGRYYVNDEGKNIYRDEDHLSEYENDGLGNLVRIRSQADIFQPCPGDAQVSEDFKYLKQTVGPALRFCIAEVIIHQPADPIKYLSSSLIKFRENMELKEKRITEKQELEAEREFIAAEARAKAERDALAALATRGGSEASYDTNMLMYSPLRPDDHVSVKAGDTEPT</sequence>
<dbReference type="Gene3D" id="1.20.890.10">
    <property type="entry name" value="cAMP-dependent protein kinase regulatory subunit, dimerization-anchoring domain"/>
    <property type="match status" value="1"/>
</dbReference>
<dbReference type="Proteomes" id="UP000829999">
    <property type="component" value="Chromosome 2"/>
</dbReference>
<dbReference type="InterPro" id="IPR007858">
    <property type="entry name" value="Dpy-30_motif"/>
</dbReference>
<organism evidence="2 3">
    <name type="scientific">Spodoptera frugiperda</name>
    <name type="common">Fall armyworm</name>
    <dbReference type="NCBI Taxonomy" id="7108"/>
    <lineage>
        <taxon>Eukaryota</taxon>
        <taxon>Metazoa</taxon>
        <taxon>Ecdysozoa</taxon>
        <taxon>Arthropoda</taxon>
        <taxon>Hexapoda</taxon>
        <taxon>Insecta</taxon>
        <taxon>Pterygota</taxon>
        <taxon>Neoptera</taxon>
        <taxon>Endopterygota</taxon>
        <taxon>Lepidoptera</taxon>
        <taxon>Glossata</taxon>
        <taxon>Ditrysia</taxon>
        <taxon>Noctuoidea</taxon>
        <taxon>Noctuidae</taxon>
        <taxon>Amphipyrinae</taxon>
        <taxon>Spodoptera</taxon>
    </lineage>
</organism>
<dbReference type="InterPro" id="IPR049630">
    <property type="entry name" value="DYDC-like_DD"/>
</dbReference>
<evidence type="ECO:0000313" key="2">
    <source>
        <dbReference type="Proteomes" id="UP000829999"/>
    </source>
</evidence>
<accession>A0A9R0EY24</accession>
<feature type="coiled-coil region" evidence="1">
    <location>
        <begin position="262"/>
        <end position="308"/>
    </location>
</feature>
<evidence type="ECO:0000256" key="1">
    <source>
        <dbReference type="SAM" id="Coils"/>
    </source>
</evidence>
<evidence type="ECO:0000313" key="3">
    <source>
        <dbReference type="RefSeq" id="XP_050555379.1"/>
    </source>
</evidence>
<name>A0A9R0EY24_SPOFR</name>
<dbReference type="CDD" id="cd22966">
    <property type="entry name" value="DD_DYDC-like"/>
    <property type="match status" value="1"/>
</dbReference>
<dbReference type="RefSeq" id="XP_050555379.1">
    <property type="nucleotide sequence ID" value="XM_050699422.1"/>
</dbReference>
<dbReference type="GeneID" id="126911583"/>